<dbReference type="OrthoDB" id="1672510at2759"/>
<dbReference type="EC" id="3.6.4.12" evidence="1"/>
<keyword evidence="1" id="KW-0378">Hydrolase</keyword>
<keyword evidence="4" id="KW-1185">Reference proteome</keyword>
<gene>
    <name evidence="3" type="ORF">E2562_036610</name>
</gene>
<dbReference type="GO" id="GO:0005524">
    <property type="term" value="F:ATP binding"/>
    <property type="evidence" value="ECO:0007669"/>
    <property type="project" value="UniProtKB-KW"/>
</dbReference>
<dbReference type="InterPro" id="IPR027417">
    <property type="entry name" value="P-loop_NTPase"/>
</dbReference>
<keyword evidence="1" id="KW-0539">Nucleus</keyword>
<keyword evidence="1" id="KW-0804">Transcription</keyword>
<feature type="domain" description="TIP49 P-loop" evidence="2">
    <location>
        <begin position="17"/>
        <end position="83"/>
    </location>
</feature>
<dbReference type="EMBL" id="SPHZ02000007">
    <property type="protein sequence ID" value="KAF0909486.1"/>
    <property type="molecule type" value="Genomic_DNA"/>
</dbReference>
<dbReference type="AlphaFoldDB" id="A0A6G1DAP2"/>
<dbReference type="PANTHER" id="PTHR11093">
    <property type="entry name" value="RUVB-RELATED REPTIN AND PONTIN"/>
    <property type="match status" value="1"/>
</dbReference>
<proteinExistence type="inferred from homology"/>
<dbReference type="GO" id="GO:0016787">
    <property type="term" value="F:hydrolase activity"/>
    <property type="evidence" value="ECO:0007669"/>
    <property type="project" value="UniProtKB-KW"/>
</dbReference>
<dbReference type="Proteomes" id="UP000479710">
    <property type="component" value="Unassembled WGS sequence"/>
</dbReference>
<reference evidence="3 4" key="1">
    <citation type="submission" date="2019-11" db="EMBL/GenBank/DDBJ databases">
        <title>Whole genome sequence of Oryza granulata.</title>
        <authorList>
            <person name="Li W."/>
        </authorList>
    </citation>
    <scope>NUCLEOTIDE SEQUENCE [LARGE SCALE GENOMIC DNA]</scope>
    <source>
        <strain evidence="4">cv. Menghai</strain>
        <tissue evidence="3">Leaf</tissue>
    </source>
</reference>
<organism evidence="3 4">
    <name type="scientific">Oryza meyeriana var. granulata</name>
    <dbReference type="NCBI Taxonomy" id="110450"/>
    <lineage>
        <taxon>Eukaryota</taxon>
        <taxon>Viridiplantae</taxon>
        <taxon>Streptophyta</taxon>
        <taxon>Embryophyta</taxon>
        <taxon>Tracheophyta</taxon>
        <taxon>Spermatophyta</taxon>
        <taxon>Magnoliopsida</taxon>
        <taxon>Liliopsida</taxon>
        <taxon>Poales</taxon>
        <taxon>Poaceae</taxon>
        <taxon>BOP clade</taxon>
        <taxon>Oryzoideae</taxon>
        <taxon>Oryzeae</taxon>
        <taxon>Oryzinae</taxon>
        <taxon>Oryza</taxon>
        <taxon>Oryza meyeriana</taxon>
    </lineage>
</organism>
<evidence type="ECO:0000313" key="4">
    <source>
        <dbReference type="Proteomes" id="UP000479710"/>
    </source>
</evidence>
<comment type="catalytic activity">
    <reaction evidence="1">
        <text>ATP + H2O = ADP + phosphate + H(+)</text>
        <dbReference type="Rhea" id="RHEA:13065"/>
        <dbReference type="ChEBI" id="CHEBI:15377"/>
        <dbReference type="ChEBI" id="CHEBI:15378"/>
        <dbReference type="ChEBI" id="CHEBI:30616"/>
        <dbReference type="ChEBI" id="CHEBI:43474"/>
        <dbReference type="ChEBI" id="CHEBI:456216"/>
        <dbReference type="EC" id="3.6.4.12"/>
    </reaction>
</comment>
<evidence type="ECO:0000256" key="1">
    <source>
        <dbReference type="RuleBase" id="RU363048"/>
    </source>
</evidence>
<dbReference type="GO" id="GO:0003678">
    <property type="term" value="F:DNA helicase activity"/>
    <property type="evidence" value="ECO:0007669"/>
    <property type="project" value="UniProtKB-EC"/>
</dbReference>
<dbReference type="SUPFAM" id="SSF52540">
    <property type="entry name" value="P-loop containing nucleoside triphosphate hydrolases"/>
    <property type="match status" value="1"/>
</dbReference>
<name>A0A6G1DAP2_9ORYZ</name>
<keyword evidence="1" id="KW-0347">Helicase</keyword>
<dbReference type="InterPro" id="IPR010339">
    <property type="entry name" value="TIP49_P-loop"/>
</dbReference>
<keyword evidence="1" id="KW-0067">ATP-binding</keyword>
<dbReference type="Pfam" id="PF06068">
    <property type="entry name" value="TIP49"/>
    <property type="match status" value="1"/>
</dbReference>
<keyword evidence="1" id="KW-0547">Nucleotide-binding</keyword>
<evidence type="ECO:0000313" key="3">
    <source>
        <dbReference type="EMBL" id="KAF0909486.1"/>
    </source>
</evidence>
<accession>A0A6G1DAP2</accession>
<evidence type="ECO:0000259" key="2">
    <source>
        <dbReference type="Pfam" id="PF06068"/>
    </source>
</evidence>
<dbReference type="InterPro" id="IPR027238">
    <property type="entry name" value="RuvB-like"/>
</dbReference>
<comment type="similarity">
    <text evidence="1">Belongs to the RuvB family.</text>
</comment>
<protein>
    <recommendedName>
        <fullName evidence="1">RuvB-like helicase</fullName>
        <ecNumber evidence="1">3.6.4.12</ecNumber>
    </recommendedName>
</protein>
<comment type="caution">
    <text evidence="3">The sequence shown here is derived from an EMBL/GenBank/DDBJ whole genome shotgun (WGS) entry which is preliminary data.</text>
</comment>
<dbReference type="Gene3D" id="3.40.50.300">
    <property type="entry name" value="P-loop containing nucleotide triphosphate hydrolases"/>
    <property type="match status" value="1"/>
</dbReference>
<sequence length="146" mass="15302">MTFCTASARTATSGGWASKGIVGQLPTRRATIHKGNITGRTVLLAGQPDTGKTALAMGIANSFGVEMPFASVPVFELFSLDLGWQKQLASLCVAWDLVCWGVSCRAEGADKGILSRLATFQVLEGHAPMHARAPVAADRPITCVSA</sequence>
<keyword evidence="1" id="KW-0805">Transcription regulation</keyword>